<name>A0A382QTA8_9ZZZZ</name>
<dbReference type="PANTHER" id="PTHR42970">
    <property type="entry name" value="PECTATE LYASE C-RELATED"/>
    <property type="match status" value="1"/>
</dbReference>
<feature type="compositionally biased region" description="Basic and acidic residues" evidence="3">
    <location>
        <begin position="50"/>
        <end position="59"/>
    </location>
</feature>
<dbReference type="PANTHER" id="PTHR42970:SF1">
    <property type="entry name" value="PECTATE LYASE C-RELATED"/>
    <property type="match status" value="1"/>
</dbReference>
<accession>A0A382QTA8</accession>
<organism evidence="4">
    <name type="scientific">marine metagenome</name>
    <dbReference type="NCBI Taxonomy" id="408172"/>
    <lineage>
        <taxon>unclassified sequences</taxon>
        <taxon>metagenomes</taxon>
        <taxon>ecological metagenomes</taxon>
    </lineage>
</organism>
<reference evidence="4" key="1">
    <citation type="submission" date="2018-05" db="EMBL/GenBank/DDBJ databases">
        <authorList>
            <person name="Lanie J.A."/>
            <person name="Ng W.-L."/>
            <person name="Kazmierczak K.M."/>
            <person name="Andrzejewski T.M."/>
            <person name="Davidsen T.M."/>
            <person name="Wayne K.J."/>
            <person name="Tettelin H."/>
            <person name="Glass J.I."/>
            <person name="Rusch D."/>
            <person name="Podicherti R."/>
            <person name="Tsui H.-C.T."/>
            <person name="Winkler M.E."/>
        </authorList>
    </citation>
    <scope>NUCLEOTIDE SEQUENCE</scope>
</reference>
<evidence type="ECO:0000256" key="1">
    <source>
        <dbReference type="ARBA" id="ARBA00022723"/>
    </source>
</evidence>
<gene>
    <name evidence="4" type="ORF">METZ01_LOCUS340994</name>
</gene>
<evidence type="ECO:0000256" key="2">
    <source>
        <dbReference type="ARBA" id="ARBA00023180"/>
    </source>
</evidence>
<feature type="region of interest" description="Disordered" evidence="3">
    <location>
        <begin position="1"/>
        <end position="75"/>
    </location>
</feature>
<proteinExistence type="predicted"/>
<dbReference type="InterPro" id="IPR052063">
    <property type="entry name" value="Polysaccharide_Lyase_1"/>
</dbReference>
<feature type="non-terminal residue" evidence="4">
    <location>
        <position position="1"/>
    </location>
</feature>
<dbReference type="AlphaFoldDB" id="A0A382QTA8"/>
<protein>
    <submittedName>
        <fullName evidence="4">Uncharacterized protein</fullName>
    </submittedName>
</protein>
<dbReference type="GO" id="GO:0046872">
    <property type="term" value="F:metal ion binding"/>
    <property type="evidence" value="ECO:0007669"/>
    <property type="project" value="UniProtKB-KW"/>
</dbReference>
<keyword evidence="1" id="KW-0479">Metal-binding</keyword>
<keyword evidence="2" id="KW-0325">Glycoprotein</keyword>
<evidence type="ECO:0000313" key="4">
    <source>
        <dbReference type="EMBL" id="SVC88140.1"/>
    </source>
</evidence>
<sequence>VKKGTGKVPDSQDEVGGWPSLNSFPALADRDKDGMADEWETANGLNPNDAEDRNEDRNSDGFTNLEEYVNSLTQK</sequence>
<dbReference type="EMBL" id="UINC01116415">
    <property type="protein sequence ID" value="SVC88140.1"/>
    <property type="molecule type" value="Genomic_DNA"/>
</dbReference>
<evidence type="ECO:0000256" key="3">
    <source>
        <dbReference type="SAM" id="MobiDB-lite"/>
    </source>
</evidence>